<sequence>MPPDKPERAATLPLEPTKAQTVLLEGVLARKHDMEAPDKKAMKRSWNNLYCVLKPGLLSIYKDAKSYSHSVMHQEPLSLGNASWEILPNYKKKKHVCKLRLGDGNEYLFQCKDDEELQRWSQAMEKAVQPLGCRGGVGALRGQSPQPARSLHLLLLLGCPPRAQLWQERQEKEKVVFVYNQVRASFLSLD</sequence>
<dbReference type="Proteomes" id="UP000793456">
    <property type="component" value="Chromosome III"/>
</dbReference>
<proteinExistence type="predicted"/>
<protein>
    <submittedName>
        <fullName evidence="1">Uncharacterized protein</fullName>
    </submittedName>
</protein>
<organism evidence="1 2">
    <name type="scientific">Larimichthys crocea</name>
    <name type="common">Large yellow croaker</name>
    <name type="synonym">Pseudosciaena crocea</name>
    <dbReference type="NCBI Taxonomy" id="215358"/>
    <lineage>
        <taxon>Eukaryota</taxon>
        <taxon>Metazoa</taxon>
        <taxon>Chordata</taxon>
        <taxon>Craniata</taxon>
        <taxon>Vertebrata</taxon>
        <taxon>Euteleostomi</taxon>
        <taxon>Actinopterygii</taxon>
        <taxon>Neopterygii</taxon>
        <taxon>Teleostei</taxon>
        <taxon>Neoteleostei</taxon>
        <taxon>Acanthomorphata</taxon>
        <taxon>Eupercaria</taxon>
        <taxon>Sciaenidae</taxon>
        <taxon>Larimichthys</taxon>
    </lineage>
</organism>
<accession>A0ACD3RQL6</accession>
<evidence type="ECO:0000313" key="2">
    <source>
        <dbReference type="Proteomes" id="UP000793456"/>
    </source>
</evidence>
<reference evidence="1" key="1">
    <citation type="submission" date="2018-11" db="EMBL/GenBank/DDBJ databases">
        <title>The sequence and de novo assembly of Larimichthys crocea genome using PacBio and Hi-C technologies.</title>
        <authorList>
            <person name="Xu P."/>
            <person name="Chen B."/>
            <person name="Zhou Z."/>
            <person name="Ke Q."/>
            <person name="Wu Y."/>
            <person name="Bai H."/>
            <person name="Pu F."/>
        </authorList>
    </citation>
    <scope>NUCLEOTIDE SEQUENCE</scope>
    <source>
        <tissue evidence="1">Muscle</tissue>
    </source>
</reference>
<keyword evidence="2" id="KW-1185">Reference proteome</keyword>
<gene>
    <name evidence="1" type="ORF">E3U43_014891</name>
</gene>
<comment type="caution">
    <text evidence="1">The sequence shown here is derived from an EMBL/GenBank/DDBJ whole genome shotgun (WGS) entry which is preliminary data.</text>
</comment>
<name>A0ACD3RQL6_LARCR</name>
<dbReference type="EMBL" id="CM011676">
    <property type="protein sequence ID" value="TMS20918.1"/>
    <property type="molecule type" value="Genomic_DNA"/>
</dbReference>
<evidence type="ECO:0000313" key="1">
    <source>
        <dbReference type="EMBL" id="TMS20918.1"/>
    </source>
</evidence>